<evidence type="ECO:0000313" key="2">
    <source>
        <dbReference type="Proteomes" id="UP000632498"/>
    </source>
</evidence>
<reference evidence="1" key="2">
    <citation type="submission" date="2020-09" db="EMBL/GenBank/DDBJ databases">
        <authorList>
            <person name="Sun Q."/>
            <person name="Zhou Y."/>
        </authorList>
    </citation>
    <scope>NUCLEOTIDE SEQUENCE</scope>
    <source>
        <strain evidence="1">CGMCC 1.15254</strain>
    </source>
</reference>
<keyword evidence="2" id="KW-1185">Reference proteome</keyword>
<reference evidence="1" key="1">
    <citation type="journal article" date="2014" name="Int. J. Syst. Evol. Microbiol.">
        <title>Complete genome sequence of Corynebacterium casei LMG S-19264T (=DSM 44701T), isolated from a smear-ripened cheese.</title>
        <authorList>
            <consortium name="US DOE Joint Genome Institute (JGI-PGF)"/>
            <person name="Walter F."/>
            <person name="Albersmeier A."/>
            <person name="Kalinowski J."/>
            <person name="Ruckert C."/>
        </authorList>
    </citation>
    <scope>NUCLEOTIDE SEQUENCE</scope>
    <source>
        <strain evidence="1">CGMCC 1.15254</strain>
    </source>
</reference>
<evidence type="ECO:0000313" key="1">
    <source>
        <dbReference type="EMBL" id="GGF73613.1"/>
    </source>
</evidence>
<comment type="caution">
    <text evidence="1">The sequence shown here is derived from an EMBL/GenBank/DDBJ whole genome shotgun (WGS) entry which is preliminary data.</text>
</comment>
<dbReference type="RefSeq" id="WP_188666655.1">
    <property type="nucleotide sequence ID" value="NZ_BMHV01000028.1"/>
</dbReference>
<gene>
    <name evidence="1" type="ORF">GCM10011332_29590</name>
</gene>
<dbReference type="EMBL" id="BMHV01000028">
    <property type="protein sequence ID" value="GGF73613.1"/>
    <property type="molecule type" value="Genomic_DNA"/>
</dbReference>
<name>A0A917C6U8_9PROT</name>
<proteinExistence type="predicted"/>
<accession>A0A917C6U8</accession>
<protein>
    <submittedName>
        <fullName evidence="1">Uncharacterized protein</fullName>
    </submittedName>
</protein>
<dbReference type="Proteomes" id="UP000632498">
    <property type="component" value="Unassembled WGS sequence"/>
</dbReference>
<dbReference type="AlphaFoldDB" id="A0A917C6U8"/>
<sequence>MPIEYKFANGVIPLDVLNSCAEDDGYEIGTDNDHRHYIKKTCTAWLSTTDVNETKIVTGFTTSFGAKVSHFALWLQAYFHVRIEFDADDYQAFIQASKFQAEANQHKCLQHFLVIYGLLDLHQRHQLHRALLCKDEADDQEVQNLLLIANSAFSEKERELLMSMLMRNAVTAMDYTERSYGPVWKKWSVSHSFRQPVFQT</sequence>
<organism evidence="1 2">
    <name type="scientific">Terasakiella brassicae</name>
    <dbReference type="NCBI Taxonomy" id="1634917"/>
    <lineage>
        <taxon>Bacteria</taxon>
        <taxon>Pseudomonadati</taxon>
        <taxon>Pseudomonadota</taxon>
        <taxon>Alphaproteobacteria</taxon>
        <taxon>Rhodospirillales</taxon>
        <taxon>Terasakiellaceae</taxon>
        <taxon>Terasakiella</taxon>
    </lineage>
</organism>